<dbReference type="AlphaFoldDB" id="A0A4P7BWU1"/>
<evidence type="ECO:0000313" key="1">
    <source>
        <dbReference type="EMBL" id="QBQ54431.1"/>
    </source>
</evidence>
<evidence type="ECO:0008006" key="3">
    <source>
        <dbReference type="Google" id="ProtNLM"/>
    </source>
</evidence>
<keyword evidence="2" id="KW-1185">Reference proteome</keyword>
<dbReference type="OrthoDB" id="9779930at2"/>
<gene>
    <name evidence="1" type="ORF">E3U44_07860</name>
</gene>
<dbReference type="EMBL" id="CP038033">
    <property type="protein sequence ID" value="QBQ54431.1"/>
    <property type="molecule type" value="Genomic_DNA"/>
</dbReference>
<sequence length="126" mass="14499">MISYGWDTEWYLPERTVQIGIGDTEVKVSKVCERSGSSICFNSTCLPPYLKRARSIDEWLTHLYLKGVLTDDYQKVLAALLGEQAKELSADTLKSSEEPLWRQHDLSQTRPCVLVGWWHLQQLADR</sequence>
<dbReference type="KEGG" id="nwr:E3U44_07860"/>
<organism evidence="1 2">
    <name type="scientific">Nitrosococcus wardiae</name>
    <dbReference type="NCBI Taxonomy" id="1814290"/>
    <lineage>
        <taxon>Bacteria</taxon>
        <taxon>Pseudomonadati</taxon>
        <taxon>Pseudomonadota</taxon>
        <taxon>Gammaproteobacteria</taxon>
        <taxon>Chromatiales</taxon>
        <taxon>Chromatiaceae</taxon>
        <taxon>Nitrosococcus</taxon>
    </lineage>
</organism>
<reference evidence="1 2" key="1">
    <citation type="submission" date="2019-03" db="EMBL/GenBank/DDBJ databases">
        <title>The genome sequence of Nitrosococcus wardiae strain D1FHST reveals the archetypal metabolic capacity of ammonia-oxidizing Gammaproteobacteria.</title>
        <authorList>
            <person name="Wang L."/>
            <person name="Lim C.K."/>
            <person name="Hanson T.E."/>
            <person name="Dang H."/>
            <person name="Klotz M.G."/>
        </authorList>
    </citation>
    <scope>NUCLEOTIDE SEQUENCE [LARGE SCALE GENOMIC DNA]</scope>
    <source>
        <strain evidence="1 2">D1FHS</strain>
    </source>
</reference>
<name>A0A4P7BWU1_9GAMM</name>
<protein>
    <recommendedName>
        <fullName evidence="3">Mutator family transposase</fullName>
    </recommendedName>
</protein>
<evidence type="ECO:0000313" key="2">
    <source>
        <dbReference type="Proteomes" id="UP000294325"/>
    </source>
</evidence>
<accession>A0A4P7BWU1</accession>
<proteinExistence type="predicted"/>
<dbReference type="Proteomes" id="UP000294325">
    <property type="component" value="Chromosome"/>
</dbReference>